<keyword evidence="2" id="KW-1185">Reference proteome</keyword>
<reference evidence="1" key="1">
    <citation type="submission" date="2016-11" db="EMBL/GenBank/DDBJ databases">
        <title>The genome of Nicotiana attenuata.</title>
        <authorList>
            <person name="Xu S."/>
            <person name="Brockmoeller T."/>
            <person name="Gaquerel E."/>
            <person name="Navarro A."/>
            <person name="Kuhl H."/>
            <person name="Gase K."/>
            <person name="Ling Z."/>
            <person name="Zhou W."/>
            <person name="Kreitzer C."/>
            <person name="Stanke M."/>
            <person name="Tang H."/>
            <person name="Lyons E."/>
            <person name="Pandey P."/>
            <person name="Pandey S.P."/>
            <person name="Timmermann B."/>
            <person name="Baldwin I.T."/>
        </authorList>
    </citation>
    <scope>NUCLEOTIDE SEQUENCE [LARGE SCALE GENOMIC DNA]</scope>
    <source>
        <strain evidence="1">UT</strain>
    </source>
</reference>
<dbReference type="SMR" id="A0A314KNM5"/>
<protein>
    <submittedName>
        <fullName evidence="1">Uncharacterized protein</fullName>
    </submittedName>
</protein>
<name>A0A314KNM5_NICAT</name>
<dbReference type="Proteomes" id="UP000187609">
    <property type="component" value="Unassembled WGS sequence"/>
</dbReference>
<evidence type="ECO:0000313" key="2">
    <source>
        <dbReference type="Proteomes" id="UP000187609"/>
    </source>
</evidence>
<proteinExistence type="predicted"/>
<comment type="caution">
    <text evidence="1">The sequence shown here is derived from an EMBL/GenBank/DDBJ whole genome shotgun (WGS) entry which is preliminary data.</text>
</comment>
<accession>A0A314KNM5</accession>
<feature type="non-terminal residue" evidence="1">
    <location>
        <position position="117"/>
    </location>
</feature>
<dbReference type="AlphaFoldDB" id="A0A314KNM5"/>
<gene>
    <name evidence="1" type="ORF">A4A49_63660</name>
</gene>
<dbReference type="Gramene" id="OIT30918">
    <property type="protein sequence ID" value="OIT30918"/>
    <property type="gene ID" value="A4A49_63660"/>
</dbReference>
<dbReference type="STRING" id="49451.A0A314KNM5"/>
<sequence length="117" mass="13346">MVASRRILKIFEIGSDSLQFETLISNVWSSSEEKRLEAKSIFNTLKQKAPDLLVLKLVDLLGSSQVIDSRDMCVVLLEVSNLKLGVSYLCFEFRIVGAKLLTYKRVESSNTFYYNSR</sequence>
<dbReference type="EMBL" id="MJEQ01001393">
    <property type="protein sequence ID" value="OIT30918.1"/>
    <property type="molecule type" value="Genomic_DNA"/>
</dbReference>
<evidence type="ECO:0000313" key="1">
    <source>
        <dbReference type="EMBL" id="OIT30918.1"/>
    </source>
</evidence>
<organism evidence="1 2">
    <name type="scientific">Nicotiana attenuata</name>
    <name type="common">Coyote tobacco</name>
    <dbReference type="NCBI Taxonomy" id="49451"/>
    <lineage>
        <taxon>Eukaryota</taxon>
        <taxon>Viridiplantae</taxon>
        <taxon>Streptophyta</taxon>
        <taxon>Embryophyta</taxon>
        <taxon>Tracheophyta</taxon>
        <taxon>Spermatophyta</taxon>
        <taxon>Magnoliopsida</taxon>
        <taxon>eudicotyledons</taxon>
        <taxon>Gunneridae</taxon>
        <taxon>Pentapetalae</taxon>
        <taxon>asterids</taxon>
        <taxon>lamiids</taxon>
        <taxon>Solanales</taxon>
        <taxon>Solanaceae</taxon>
        <taxon>Nicotianoideae</taxon>
        <taxon>Nicotianeae</taxon>
        <taxon>Nicotiana</taxon>
    </lineage>
</organism>